<dbReference type="AlphaFoldDB" id="A0A655PA83"/>
<accession>A0A655PA83</accession>
<reference evidence="1 2" key="1">
    <citation type="submission" date="2015-07" db="EMBL/GenBank/DDBJ databases">
        <authorList>
            <consortium name="Pathogen Informatics"/>
        </authorList>
    </citation>
    <scope>NUCLEOTIDE SEQUENCE [LARGE SCALE GENOMIC DNA]</scope>
    <source>
        <strain evidence="1 2">A51</strain>
    </source>
</reference>
<evidence type="ECO:0000313" key="2">
    <source>
        <dbReference type="Proteomes" id="UP000044806"/>
    </source>
</evidence>
<organism evidence="1 2">
    <name type="scientific">Vibrio cholerae</name>
    <dbReference type="NCBI Taxonomy" id="666"/>
    <lineage>
        <taxon>Bacteria</taxon>
        <taxon>Pseudomonadati</taxon>
        <taxon>Pseudomonadota</taxon>
        <taxon>Gammaproteobacteria</taxon>
        <taxon>Vibrionales</taxon>
        <taxon>Vibrionaceae</taxon>
        <taxon>Vibrio</taxon>
    </lineage>
</organism>
<gene>
    <name evidence="1" type="ORF">ERS013165_00712</name>
</gene>
<name>A0A655PA83_VIBCL</name>
<dbReference type="Proteomes" id="UP000044806">
    <property type="component" value="Unassembled WGS sequence"/>
</dbReference>
<protein>
    <submittedName>
        <fullName evidence="1">Uncharacterized protein</fullName>
    </submittedName>
</protein>
<proteinExistence type="predicted"/>
<evidence type="ECO:0000313" key="1">
    <source>
        <dbReference type="EMBL" id="CRZ97983.1"/>
    </source>
</evidence>
<sequence length="58" mass="6820">MRARALNSSSSLDTFLDMFSLFFVRLHEKEKSFSISKIHLTMVCPLIEWILISESWNL</sequence>
<dbReference type="EMBL" id="CWOW01000002">
    <property type="protein sequence ID" value="CRZ97983.1"/>
    <property type="molecule type" value="Genomic_DNA"/>
</dbReference>